<sequence>MRVSVLGINDGCDSLESLRDRVWVNEYVLKGQLGRGTVDNKIRGKVNRHYAYGKNLMRPFLSTLLTFFSNFNA</sequence>
<dbReference type="EMBL" id="UYRT01090520">
    <property type="protein sequence ID" value="VDN36146.1"/>
    <property type="molecule type" value="Genomic_DNA"/>
</dbReference>
<reference evidence="3" key="1">
    <citation type="submission" date="2016-06" db="UniProtKB">
        <authorList>
            <consortium name="WormBaseParasite"/>
        </authorList>
    </citation>
    <scope>IDENTIFICATION</scope>
</reference>
<dbReference type="AlphaFoldDB" id="A0A183EHP2"/>
<reference evidence="1 2" key="2">
    <citation type="submission" date="2018-11" db="EMBL/GenBank/DDBJ databases">
        <authorList>
            <consortium name="Pathogen Informatics"/>
        </authorList>
    </citation>
    <scope>NUCLEOTIDE SEQUENCE [LARGE SCALE GENOMIC DNA]</scope>
</reference>
<dbReference type="Proteomes" id="UP000271098">
    <property type="component" value="Unassembled WGS sequence"/>
</dbReference>
<gene>
    <name evidence="1" type="ORF">GPUH_LOCUS20483</name>
</gene>
<evidence type="ECO:0000313" key="3">
    <source>
        <dbReference type="WBParaSite" id="GPUH_0002050801-mRNA-1"/>
    </source>
</evidence>
<evidence type="ECO:0000313" key="1">
    <source>
        <dbReference type="EMBL" id="VDN36146.1"/>
    </source>
</evidence>
<name>A0A183EHP2_9BILA</name>
<dbReference type="OrthoDB" id="9995526at2759"/>
<accession>A0A183EHP2</accession>
<organism evidence="3">
    <name type="scientific">Gongylonema pulchrum</name>
    <dbReference type="NCBI Taxonomy" id="637853"/>
    <lineage>
        <taxon>Eukaryota</taxon>
        <taxon>Metazoa</taxon>
        <taxon>Ecdysozoa</taxon>
        <taxon>Nematoda</taxon>
        <taxon>Chromadorea</taxon>
        <taxon>Rhabditida</taxon>
        <taxon>Spirurina</taxon>
        <taxon>Spiruromorpha</taxon>
        <taxon>Spiruroidea</taxon>
        <taxon>Gongylonematidae</taxon>
        <taxon>Gongylonema</taxon>
    </lineage>
</organism>
<keyword evidence="2" id="KW-1185">Reference proteome</keyword>
<protein>
    <submittedName>
        <fullName evidence="3">Transposase</fullName>
    </submittedName>
</protein>
<evidence type="ECO:0000313" key="2">
    <source>
        <dbReference type="Proteomes" id="UP000271098"/>
    </source>
</evidence>
<dbReference type="WBParaSite" id="GPUH_0002050801-mRNA-1">
    <property type="protein sequence ID" value="GPUH_0002050801-mRNA-1"/>
    <property type="gene ID" value="GPUH_0002050801"/>
</dbReference>
<proteinExistence type="predicted"/>